<reference evidence="1" key="2">
    <citation type="submission" date="2020-09" db="EMBL/GenBank/DDBJ databases">
        <authorList>
            <person name="Sun Q."/>
            <person name="Kim S."/>
        </authorList>
    </citation>
    <scope>NUCLEOTIDE SEQUENCE</scope>
    <source>
        <strain evidence="1">KCTC 22169</strain>
    </source>
</reference>
<proteinExistence type="predicted"/>
<comment type="caution">
    <text evidence="1">The sequence shown here is derived from an EMBL/GenBank/DDBJ whole genome shotgun (WGS) entry which is preliminary data.</text>
</comment>
<dbReference type="PRINTS" id="PR00081">
    <property type="entry name" value="GDHRDH"/>
</dbReference>
<organism evidence="1 2">
    <name type="scientific">Saccharospirillum salsuginis</name>
    <dbReference type="NCBI Taxonomy" id="418750"/>
    <lineage>
        <taxon>Bacteria</taxon>
        <taxon>Pseudomonadati</taxon>
        <taxon>Pseudomonadota</taxon>
        <taxon>Gammaproteobacteria</taxon>
        <taxon>Oceanospirillales</taxon>
        <taxon>Saccharospirillaceae</taxon>
        <taxon>Saccharospirillum</taxon>
    </lineage>
</organism>
<protein>
    <submittedName>
        <fullName evidence="1">Oxidoreductase</fullName>
    </submittedName>
</protein>
<dbReference type="InterPro" id="IPR052184">
    <property type="entry name" value="SDR_enzymes"/>
</dbReference>
<dbReference type="SUPFAM" id="SSF51735">
    <property type="entry name" value="NAD(P)-binding Rossmann-fold domains"/>
    <property type="match status" value="1"/>
</dbReference>
<dbReference type="RefSeq" id="WP_189607718.1">
    <property type="nucleotide sequence ID" value="NZ_BMXR01000003.1"/>
</dbReference>
<dbReference type="Pfam" id="PF00106">
    <property type="entry name" value="adh_short"/>
    <property type="match status" value="1"/>
</dbReference>
<sequence>MKTVLITGANRGIGLAMVQQALEAGDEVIATCRRPEEAERILPQHERLRWVALDVTDETSIAALAKQLDDIGVDVLINNAGTYGPKGVPLGEVEAEPWLEVFRTNTIGPLLVTQAMLPALRRGSERKIAFVSSKVGSIDDNGSGGSYLYRSSKTALNQVMKSVSVDLSEEGFVVLALHPGWVQTRMGGPNALIDTDTSARGLLRVIQDSTPEQSGRFFNYDGSTIPW</sequence>
<keyword evidence="2" id="KW-1185">Reference proteome</keyword>
<evidence type="ECO:0000313" key="2">
    <source>
        <dbReference type="Proteomes" id="UP000626148"/>
    </source>
</evidence>
<dbReference type="Gene3D" id="3.40.50.720">
    <property type="entry name" value="NAD(P)-binding Rossmann-like Domain"/>
    <property type="match status" value="1"/>
</dbReference>
<dbReference type="CDD" id="cd05325">
    <property type="entry name" value="carb_red_sniffer_like_SDR_c"/>
    <property type="match status" value="1"/>
</dbReference>
<dbReference type="AlphaFoldDB" id="A0A918K438"/>
<dbReference type="Proteomes" id="UP000626148">
    <property type="component" value="Unassembled WGS sequence"/>
</dbReference>
<name>A0A918K438_9GAMM</name>
<evidence type="ECO:0000313" key="1">
    <source>
        <dbReference type="EMBL" id="GGX47634.1"/>
    </source>
</evidence>
<accession>A0A918K438</accession>
<dbReference type="InterPro" id="IPR002347">
    <property type="entry name" value="SDR_fam"/>
</dbReference>
<dbReference type="InterPro" id="IPR036291">
    <property type="entry name" value="NAD(P)-bd_dom_sf"/>
</dbReference>
<dbReference type="PANTHER" id="PTHR45458:SF1">
    <property type="entry name" value="SHORT CHAIN DEHYDROGENASE"/>
    <property type="match status" value="1"/>
</dbReference>
<dbReference type="GO" id="GO:0016616">
    <property type="term" value="F:oxidoreductase activity, acting on the CH-OH group of donors, NAD or NADP as acceptor"/>
    <property type="evidence" value="ECO:0007669"/>
    <property type="project" value="TreeGrafter"/>
</dbReference>
<dbReference type="EMBL" id="BMXR01000003">
    <property type="protein sequence ID" value="GGX47634.1"/>
    <property type="molecule type" value="Genomic_DNA"/>
</dbReference>
<reference evidence="1" key="1">
    <citation type="journal article" date="2014" name="Int. J. Syst. Evol. Microbiol.">
        <title>Complete genome sequence of Corynebacterium casei LMG S-19264T (=DSM 44701T), isolated from a smear-ripened cheese.</title>
        <authorList>
            <consortium name="US DOE Joint Genome Institute (JGI-PGF)"/>
            <person name="Walter F."/>
            <person name="Albersmeier A."/>
            <person name="Kalinowski J."/>
            <person name="Ruckert C."/>
        </authorList>
    </citation>
    <scope>NUCLEOTIDE SEQUENCE</scope>
    <source>
        <strain evidence="1">KCTC 22169</strain>
    </source>
</reference>
<dbReference type="PANTHER" id="PTHR45458">
    <property type="entry name" value="SHORT-CHAIN DEHYDROGENASE/REDUCTASE SDR"/>
    <property type="match status" value="1"/>
</dbReference>
<gene>
    <name evidence="1" type="ORF">GCM10007392_13110</name>
</gene>